<organism evidence="2 3">
    <name type="scientific">Stagnimonas aquatica</name>
    <dbReference type="NCBI Taxonomy" id="2689987"/>
    <lineage>
        <taxon>Bacteria</taxon>
        <taxon>Pseudomonadati</taxon>
        <taxon>Pseudomonadota</taxon>
        <taxon>Gammaproteobacteria</taxon>
        <taxon>Nevskiales</taxon>
        <taxon>Nevskiaceae</taxon>
        <taxon>Stagnimonas</taxon>
    </lineage>
</organism>
<keyword evidence="3" id="KW-1185">Reference proteome</keyword>
<name>A0A3N0V135_9GAMM</name>
<sequence>MSFTARLAAQAALLGLAALTTACASKDSWMGAEKEKSYDAELAAKRLAEGLNNDDYFEIRKDNTIFVFADAKSYKVWLKTDEIPLVVTKFRVGPNGEKGKFALTKDETKAMEKIVGYKGGAQNLYEGNVQGIAKGFFGFIQLDDGSTYVFDNWNALVAFRQNGTASGYVGTGPKGKVTYVGSASEPAELVAKFAALHDGK</sequence>
<proteinExistence type="predicted"/>
<gene>
    <name evidence="2" type="ORF">ED208_15815</name>
</gene>
<dbReference type="Proteomes" id="UP000282106">
    <property type="component" value="Unassembled WGS sequence"/>
</dbReference>
<feature type="chain" id="PRO_5018294322" description="Lipoprotein" evidence="1">
    <location>
        <begin position="25"/>
        <end position="200"/>
    </location>
</feature>
<keyword evidence="1" id="KW-0732">Signal</keyword>
<evidence type="ECO:0000313" key="2">
    <source>
        <dbReference type="EMBL" id="ROH86499.1"/>
    </source>
</evidence>
<protein>
    <recommendedName>
        <fullName evidence="4">Lipoprotein</fullName>
    </recommendedName>
</protein>
<reference evidence="2 3" key="1">
    <citation type="submission" date="2018-10" db="EMBL/GenBank/DDBJ databases">
        <authorList>
            <person name="Chen W.-M."/>
        </authorList>
    </citation>
    <scope>NUCLEOTIDE SEQUENCE [LARGE SCALE GENOMIC DNA]</scope>
    <source>
        <strain evidence="2 3">THS-13</strain>
    </source>
</reference>
<feature type="signal peptide" evidence="1">
    <location>
        <begin position="1"/>
        <end position="24"/>
    </location>
</feature>
<dbReference type="EMBL" id="RJVO01000009">
    <property type="protein sequence ID" value="ROH86499.1"/>
    <property type="molecule type" value="Genomic_DNA"/>
</dbReference>
<dbReference type="InParanoid" id="A0A3N0V135"/>
<comment type="caution">
    <text evidence="2">The sequence shown here is derived from an EMBL/GenBank/DDBJ whole genome shotgun (WGS) entry which is preliminary data.</text>
</comment>
<dbReference type="AlphaFoldDB" id="A0A3N0V135"/>
<evidence type="ECO:0008006" key="4">
    <source>
        <dbReference type="Google" id="ProtNLM"/>
    </source>
</evidence>
<dbReference type="PROSITE" id="PS51257">
    <property type="entry name" value="PROKAR_LIPOPROTEIN"/>
    <property type="match status" value="1"/>
</dbReference>
<evidence type="ECO:0000256" key="1">
    <source>
        <dbReference type="SAM" id="SignalP"/>
    </source>
</evidence>
<evidence type="ECO:0000313" key="3">
    <source>
        <dbReference type="Proteomes" id="UP000282106"/>
    </source>
</evidence>
<accession>A0A3N0V135</accession>
<dbReference type="RefSeq" id="WP_123212894.1">
    <property type="nucleotide sequence ID" value="NZ_RJVO01000009.1"/>
</dbReference>